<reference evidence="4" key="2">
    <citation type="submission" date="2025-09" db="UniProtKB">
        <authorList>
            <consortium name="Ensembl"/>
        </authorList>
    </citation>
    <scope>IDENTIFICATION</scope>
</reference>
<dbReference type="GO" id="GO:0050508">
    <property type="term" value="F:glucuronosyl-N-acetylglucosaminyl-proteoglycan 4-alpha-N-acetylglucosaminyltransferase activity"/>
    <property type="evidence" value="ECO:0007669"/>
    <property type="project" value="Ensembl"/>
</dbReference>
<evidence type="ECO:0000256" key="2">
    <source>
        <dbReference type="SAM" id="MobiDB-lite"/>
    </source>
</evidence>
<accession>A0A8C0L993</accession>
<dbReference type="GO" id="GO:0015012">
    <property type="term" value="P:heparan sulfate proteoglycan biosynthetic process"/>
    <property type="evidence" value="ECO:0007669"/>
    <property type="project" value="Ensembl"/>
</dbReference>
<dbReference type="AlphaFoldDB" id="A0A8C0L993"/>
<sequence length="597" mass="64665">MQSWRRKALWLALLASWLLVLLRVFPLLRLAVPARPWAGAPQGWPRWLDAELLQSFSQAGELPEDDPQPPQVPRGGGHCDWGACFNVSKCRGGGLKVFVSPVAGPISDTQRGILASIESSSYHSVSPDEACLLLLLGPEAPAGECSPVPQQWNGGKNQLVLSLHPALCPQTFPPGQAMVAKASPAVDTFRPGFDVALPLLPEAHPLRGGAPGQLRQHSPHPGVPLLALAEERGGWRVAGADSPACPWDGRCEQNRGPEQTPLGATLPNATFCVIPGHRPEALHFLQALQAGCIPVLLSPRWELPFSEVIDWTKAAIVADKRLPFQVLAALQEMPPTRVLALRQQTQFLWDAYFSSVEKVIHTTLEIIQDRIFGASAHPSLLWNSPPGALLALPTFSTSPSDFPFYHLQRGSRPVGRFSALIWVGAPGQPPLKLIQAVAGSQHCAQVCPLFQLGSWDPGWGQGKDMETSSVTTHLGWGGDTGGAFKCHHCLPLSPRVLIPFLPLRPSLHPSWKLMKSSKKQVPLGEAGEVNTHAFTRSPVSHQAHPSRGLDAEDAEKKPERFPPQIQIQLAFPGTSCQIPLPEEPHRLLRGLTGEGST</sequence>
<feature type="region of interest" description="Disordered" evidence="2">
    <location>
        <begin position="531"/>
        <end position="563"/>
    </location>
</feature>
<comment type="similarity">
    <text evidence="1">Belongs to the glycosyltransferase 47 family.</text>
</comment>
<proteinExistence type="inferred from homology"/>
<organism evidence="4 5">
    <name type="scientific">Canis lupus dingo</name>
    <name type="common">dingo</name>
    <dbReference type="NCBI Taxonomy" id="286419"/>
    <lineage>
        <taxon>Eukaryota</taxon>
        <taxon>Metazoa</taxon>
        <taxon>Chordata</taxon>
        <taxon>Craniata</taxon>
        <taxon>Vertebrata</taxon>
        <taxon>Euteleostomi</taxon>
        <taxon>Mammalia</taxon>
        <taxon>Eutheria</taxon>
        <taxon>Laurasiatheria</taxon>
        <taxon>Carnivora</taxon>
        <taxon>Caniformia</taxon>
        <taxon>Canidae</taxon>
        <taxon>Canis</taxon>
    </lineage>
</organism>
<dbReference type="GO" id="GO:0015020">
    <property type="term" value="F:glucuronosyltransferase activity"/>
    <property type="evidence" value="ECO:0007669"/>
    <property type="project" value="TreeGrafter"/>
</dbReference>
<dbReference type="GeneTree" id="ENSGT00940000161960"/>
<protein>
    <submittedName>
        <fullName evidence="4">Exostosin like glycosyltransferase 1</fullName>
    </submittedName>
</protein>
<feature type="compositionally biased region" description="Basic and acidic residues" evidence="2">
    <location>
        <begin position="547"/>
        <end position="560"/>
    </location>
</feature>
<name>A0A8C0L993_CANLU</name>
<evidence type="ECO:0000259" key="3">
    <source>
        <dbReference type="Pfam" id="PF03016"/>
    </source>
</evidence>
<dbReference type="Pfam" id="PF03016">
    <property type="entry name" value="Exostosin_GT47"/>
    <property type="match status" value="1"/>
</dbReference>
<reference evidence="4" key="1">
    <citation type="submission" date="2025-08" db="UniProtKB">
        <authorList>
            <consortium name="Ensembl"/>
        </authorList>
    </citation>
    <scope>IDENTIFICATION</scope>
</reference>
<dbReference type="Ensembl" id="ENSCAFT00020031185.1">
    <property type="protein sequence ID" value="ENSCAFP00020027003.1"/>
    <property type="gene ID" value="ENSCAFG00020021198.1"/>
</dbReference>
<evidence type="ECO:0000256" key="1">
    <source>
        <dbReference type="ARBA" id="ARBA00010271"/>
    </source>
</evidence>
<dbReference type="InterPro" id="IPR040911">
    <property type="entry name" value="Exostosin_GT47"/>
</dbReference>
<dbReference type="InterPro" id="IPR004263">
    <property type="entry name" value="Exostosin"/>
</dbReference>
<evidence type="ECO:0000313" key="5">
    <source>
        <dbReference type="Proteomes" id="UP000694391"/>
    </source>
</evidence>
<dbReference type="PANTHER" id="PTHR11062:SF8">
    <property type="entry name" value="EXOSTOSIN-LIKE 1"/>
    <property type="match status" value="1"/>
</dbReference>
<dbReference type="PANTHER" id="PTHR11062">
    <property type="entry name" value="EXOSTOSIN HEPARAN SULFATE GLYCOSYLTRANSFERASE -RELATED"/>
    <property type="match status" value="1"/>
</dbReference>
<dbReference type="Proteomes" id="UP000694391">
    <property type="component" value="Unplaced"/>
</dbReference>
<dbReference type="GO" id="GO:0005794">
    <property type="term" value="C:Golgi apparatus"/>
    <property type="evidence" value="ECO:0007669"/>
    <property type="project" value="TreeGrafter"/>
</dbReference>
<feature type="domain" description="Exostosin GT47" evidence="3">
    <location>
        <begin position="145"/>
        <end position="332"/>
    </location>
</feature>
<evidence type="ECO:0000313" key="4">
    <source>
        <dbReference type="Ensembl" id="ENSCAFP00020027003.1"/>
    </source>
</evidence>
<keyword evidence="5" id="KW-1185">Reference proteome</keyword>